<dbReference type="Gene3D" id="3.40.50.10610">
    <property type="entry name" value="ABC-type transport auxiliary lipoprotein component"/>
    <property type="match status" value="1"/>
</dbReference>
<evidence type="ECO:0000256" key="1">
    <source>
        <dbReference type="SAM" id="SignalP"/>
    </source>
</evidence>
<keyword evidence="1" id="KW-0732">Signal</keyword>
<sequence>MRRGGAAGGLAACMAALALLPACAATRRAAALDPALLAGRPLVVMLPLANLSGRLESGDLTSRLFYAELAKTRAFELVDWGEAERLVETLRVRDTGAPTPAQLAAILDSTGARYVLAGSVLESGSVRTPEGDVPAVGVSLRLIDAATRRAVWADARFRTGEDDETLFGWGRETSLARVTERLARDMFETFRAAGAAADTTRRGS</sequence>
<dbReference type="Pfam" id="PF13036">
    <property type="entry name" value="LpoB"/>
    <property type="match status" value="1"/>
</dbReference>
<dbReference type="AlphaFoldDB" id="A0A832I2M2"/>
<gene>
    <name evidence="2" type="ORF">ENR23_11425</name>
</gene>
<proteinExistence type="predicted"/>
<name>A0A832I2M2_UNCEI</name>
<organism evidence="2">
    <name type="scientific">Eiseniibacteriota bacterium</name>
    <dbReference type="NCBI Taxonomy" id="2212470"/>
    <lineage>
        <taxon>Bacteria</taxon>
        <taxon>Candidatus Eiseniibacteriota</taxon>
    </lineage>
</organism>
<dbReference type="InterPro" id="IPR014094">
    <property type="entry name" value="LpoB"/>
</dbReference>
<evidence type="ECO:0000313" key="2">
    <source>
        <dbReference type="EMBL" id="HGZ44009.1"/>
    </source>
</evidence>
<protein>
    <recommendedName>
        <fullName evidence="3">Penicillin-binding protein activator LpoB</fullName>
    </recommendedName>
</protein>
<feature type="chain" id="PRO_5032352007" description="Penicillin-binding protein activator LpoB" evidence="1">
    <location>
        <begin position="25"/>
        <end position="204"/>
    </location>
</feature>
<dbReference type="EMBL" id="DSQF01000022">
    <property type="protein sequence ID" value="HGZ44009.1"/>
    <property type="molecule type" value="Genomic_DNA"/>
</dbReference>
<reference evidence="2" key="1">
    <citation type="journal article" date="2020" name="mSystems">
        <title>Genome- and Community-Level Interaction Insights into Carbon Utilization and Element Cycling Functions of Hydrothermarchaeota in Hydrothermal Sediment.</title>
        <authorList>
            <person name="Zhou Z."/>
            <person name="Liu Y."/>
            <person name="Xu W."/>
            <person name="Pan J."/>
            <person name="Luo Z.H."/>
            <person name="Li M."/>
        </authorList>
    </citation>
    <scope>NUCLEOTIDE SEQUENCE [LARGE SCALE GENOMIC DNA]</scope>
    <source>
        <strain evidence="2">SpSt-381</strain>
    </source>
</reference>
<accession>A0A832I2M2</accession>
<evidence type="ECO:0008006" key="3">
    <source>
        <dbReference type="Google" id="ProtNLM"/>
    </source>
</evidence>
<comment type="caution">
    <text evidence="2">The sequence shown here is derived from an EMBL/GenBank/DDBJ whole genome shotgun (WGS) entry which is preliminary data.</text>
</comment>
<feature type="signal peptide" evidence="1">
    <location>
        <begin position="1"/>
        <end position="24"/>
    </location>
</feature>